<keyword evidence="4" id="KW-1185">Reference proteome</keyword>
<gene>
    <name evidence="3" type="ORF">ACFFTP_27370</name>
</gene>
<dbReference type="RefSeq" id="WP_345485020.1">
    <property type="nucleotide sequence ID" value="NZ_BAAAWU010000001.1"/>
</dbReference>
<feature type="compositionally biased region" description="Gly residues" evidence="1">
    <location>
        <begin position="89"/>
        <end position="98"/>
    </location>
</feature>
<sequence>MSLTVAAATSFAAAAVFLTTGTGLAGNLGATAPAAAAPGEGDTVGVTSGETTVGTTSGVDGGVTGGADSGGTVGVSEGTTTGETTVGTTSGGSDGGANTGVSEGTTTGETSAGTTSGGSDGGANTGVSEGTTTGETTGGGEPTPTPSTPPTQPPGTGGIPYTAHPCWSPDSKPITGTFVAMVPAGTLPTGNKATLVELRFAPKTDPDTGVRGDDEILTRFAQTGGAWTAARPAKLELSTDAIKPFRPVVDGSTLKMPEIRLTDVNCWNDTVASLGGTLRFGGEGGNGGAEVKVPVTWQRS</sequence>
<organism evidence="3 4">
    <name type="scientific">Streptomyces roseoviridis</name>
    <dbReference type="NCBI Taxonomy" id="67361"/>
    <lineage>
        <taxon>Bacteria</taxon>
        <taxon>Bacillati</taxon>
        <taxon>Actinomycetota</taxon>
        <taxon>Actinomycetes</taxon>
        <taxon>Kitasatosporales</taxon>
        <taxon>Streptomycetaceae</taxon>
        <taxon>Streptomyces</taxon>
    </lineage>
</organism>
<feature type="compositionally biased region" description="Low complexity" evidence="1">
    <location>
        <begin position="74"/>
        <end position="88"/>
    </location>
</feature>
<feature type="signal peptide" evidence="2">
    <location>
        <begin position="1"/>
        <end position="25"/>
    </location>
</feature>
<evidence type="ECO:0000313" key="4">
    <source>
        <dbReference type="Proteomes" id="UP001589716"/>
    </source>
</evidence>
<feature type="compositionally biased region" description="Pro residues" evidence="1">
    <location>
        <begin position="143"/>
        <end position="153"/>
    </location>
</feature>
<reference evidence="3 4" key="1">
    <citation type="submission" date="2024-09" db="EMBL/GenBank/DDBJ databases">
        <authorList>
            <person name="Sun Q."/>
            <person name="Mori K."/>
        </authorList>
    </citation>
    <scope>NUCLEOTIDE SEQUENCE [LARGE SCALE GENOMIC DNA]</scope>
    <source>
        <strain evidence="3 4">JCM 4414</strain>
    </source>
</reference>
<keyword evidence="2" id="KW-0732">Signal</keyword>
<feature type="compositionally biased region" description="Gly residues" evidence="1">
    <location>
        <begin position="115"/>
        <end position="124"/>
    </location>
</feature>
<feature type="chain" id="PRO_5047144768" evidence="2">
    <location>
        <begin position="26"/>
        <end position="300"/>
    </location>
</feature>
<dbReference type="EMBL" id="JBHMCT010000019">
    <property type="protein sequence ID" value="MFB9557893.1"/>
    <property type="molecule type" value="Genomic_DNA"/>
</dbReference>
<comment type="caution">
    <text evidence="3">The sequence shown here is derived from an EMBL/GenBank/DDBJ whole genome shotgun (WGS) entry which is preliminary data.</text>
</comment>
<feature type="compositionally biased region" description="Low complexity" evidence="1">
    <location>
        <begin position="99"/>
        <end position="114"/>
    </location>
</feature>
<dbReference type="Proteomes" id="UP001589716">
    <property type="component" value="Unassembled WGS sequence"/>
</dbReference>
<feature type="compositionally biased region" description="Low complexity" evidence="1">
    <location>
        <begin position="125"/>
        <end position="135"/>
    </location>
</feature>
<feature type="compositionally biased region" description="Gly residues" evidence="1">
    <location>
        <begin position="59"/>
        <end position="73"/>
    </location>
</feature>
<feature type="region of interest" description="Disordered" evidence="1">
    <location>
        <begin position="35"/>
        <end position="168"/>
    </location>
</feature>
<protein>
    <submittedName>
        <fullName evidence="3">Uncharacterized protein</fullName>
    </submittedName>
</protein>
<evidence type="ECO:0000256" key="2">
    <source>
        <dbReference type="SAM" id="SignalP"/>
    </source>
</evidence>
<evidence type="ECO:0000256" key="1">
    <source>
        <dbReference type="SAM" id="MobiDB-lite"/>
    </source>
</evidence>
<evidence type="ECO:0000313" key="3">
    <source>
        <dbReference type="EMBL" id="MFB9557893.1"/>
    </source>
</evidence>
<feature type="compositionally biased region" description="Low complexity" evidence="1">
    <location>
        <begin position="35"/>
        <end position="58"/>
    </location>
</feature>
<accession>A0ABV5QXT6</accession>
<proteinExistence type="predicted"/>
<name>A0ABV5QXT6_9ACTN</name>